<dbReference type="InterPro" id="IPR013879">
    <property type="entry name" value="DUF1761"/>
</dbReference>
<evidence type="ECO:0008006" key="4">
    <source>
        <dbReference type="Google" id="ProtNLM"/>
    </source>
</evidence>
<dbReference type="STRING" id="1484053.SAMN05444274_103484"/>
<keyword evidence="1" id="KW-0812">Transmembrane</keyword>
<keyword evidence="1" id="KW-0472">Membrane</keyword>
<reference evidence="2 3" key="1">
    <citation type="submission" date="2016-11" db="EMBL/GenBank/DDBJ databases">
        <authorList>
            <person name="Jaros S."/>
            <person name="Januszkiewicz K."/>
            <person name="Wedrychowicz H."/>
        </authorList>
    </citation>
    <scope>NUCLEOTIDE SEQUENCE [LARGE SCALE GENOMIC DNA]</scope>
    <source>
        <strain evidence="2 3">DSM 26910</strain>
    </source>
</reference>
<dbReference type="OrthoDB" id="333057at2"/>
<organism evidence="2 3">
    <name type="scientific">Mariniphaga anaerophila</name>
    <dbReference type="NCBI Taxonomy" id="1484053"/>
    <lineage>
        <taxon>Bacteria</taxon>
        <taxon>Pseudomonadati</taxon>
        <taxon>Bacteroidota</taxon>
        <taxon>Bacteroidia</taxon>
        <taxon>Marinilabiliales</taxon>
        <taxon>Prolixibacteraceae</taxon>
        <taxon>Mariniphaga</taxon>
    </lineage>
</organism>
<evidence type="ECO:0000313" key="3">
    <source>
        <dbReference type="Proteomes" id="UP000184164"/>
    </source>
</evidence>
<accession>A0A1M4YWI3</accession>
<name>A0A1M4YWI3_9BACT</name>
<protein>
    <recommendedName>
        <fullName evidence="4">DUF1761 domain-containing protein</fullName>
    </recommendedName>
</protein>
<proteinExistence type="predicted"/>
<dbReference type="Pfam" id="PF08570">
    <property type="entry name" value="DUF1761"/>
    <property type="match status" value="1"/>
</dbReference>
<gene>
    <name evidence="2" type="ORF">SAMN05444274_103484</name>
</gene>
<dbReference type="EMBL" id="FQUM01000003">
    <property type="protein sequence ID" value="SHF09862.1"/>
    <property type="molecule type" value="Genomic_DNA"/>
</dbReference>
<evidence type="ECO:0000256" key="1">
    <source>
        <dbReference type="SAM" id="Phobius"/>
    </source>
</evidence>
<dbReference type="RefSeq" id="WP_073000720.1">
    <property type="nucleotide sequence ID" value="NZ_FQUM01000003.1"/>
</dbReference>
<feature type="transmembrane region" description="Helical" evidence="1">
    <location>
        <begin position="55"/>
        <end position="79"/>
    </location>
</feature>
<sequence>MMEPSEVFAGINYWAVVVAAFSSFIIGWIWYGPLFGKTWMKLNGFTEDDLKKESLPVPVTMVVNYVATVLAALAIAMFLGPESDAGFGVFAGLMIAGFWIGTSRLNDVLYERKPWKLFFINLGYYVVIYIIMGAILGAWH</sequence>
<feature type="transmembrane region" description="Helical" evidence="1">
    <location>
        <begin position="12"/>
        <end position="34"/>
    </location>
</feature>
<dbReference type="AlphaFoldDB" id="A0A1M4YWI3"/>
<feature type="transmembrane region" description="Helical" evidence="1">
    <location>
        <begin position="85"/>
        <end position="105"/>
    </location>
</feature>
<dbReference type="Proteomes" id="UP000184164">
    <property type="component" value="Unassembled WGS sequence"/>
</dbReference>
<evidence type="ECO:0000313" key="2">
    <source>
        <dbReference type="EMBL" id="SHF09862.1"/>
    </source>
</evidence>
<feature type="transmembrane region" description="Helical" evidence="1">
    <location>
        <begin position="117"/>
        <end position="139"/>
    </location>
</feature>
<keyword evidence="1" id="KW-1133">Transmembrane helix</keyword>
<keyword evidence="3" id="KW-1185">Reference proteome</keyword>